<accession>A0A368ZBA1</accession>
<dbReference type="PANTHER" id="PTHR33055:SF3">
    <property type="entry name" value="PUTATIVE TRANSPOSASE FOR IS117-RELATED"/>
    <property type="match status" value="1"/>
</dbReference>
<keyword evidence="1" id="KW-0175">Coiled coil</keyword>
<dbReference type="Proteomes" id="UP000253506">
    <property type="component" value="Unassembled WGS sequence"/>
</dbReference>
<evidence type="ECO:0000313" key="4">
    <source>
        <dbReference type="EMBL" id="RCW90099.1"/>
    </source>
</evidence>
<comment type="caution">
    <text evidence="4">The sequence shown here is derived from an EMBL/GenBank/DDBJ whole genome shotgun (WGS) entry which is preliminary data.</text>
</comment>
<name>A0A368ZBA1_9GAMM</name>
<evidence type="ECO:0000256" key="1">
    <source>
        <dbReference type="SAM" id="Coils"/>
    </source>
</evidence>
<dbReference type="OrthoDB" id="9795150at2"/>
<proteinExistence type="predicted"/>
<evidence type="ECO:0000259" key="3">
    <source>
        <dbReference type="Pfam" id="PF02371"/>
    </source>
</evidence>
<sequence>MKAFIGIDVGKEKLDVSWLRDVVKNKQKTKVLKNTKQGYQELVDWVLKNTGLEAQNIVITTEPTGIYSEPLMYFLYAQGFTLLHVNPGKAKQYAKSLGLVHKTDKSDATMLARYGHDQQHSLSSWQPEPVEARELKAMMRRLEALEQDLQREENRYEAVGFSGASARVAQSLKDMIAVLKAEIHKLKNEIDEHIDRHPQLKKNRQLLESINGVGEVTSRIMVCLLACKRFKSAKQLASYLGLIPKHNESGKRAGKTTLSKEGPGYIRAKLYMAAIVAGQHNTDIKAQKTRLLKQGKTKMQALGAAMRKLSQICFGVVKNQTEYQPQVS</sequence>
<dbReference type="InterPro" id="IPR047650">
    <property type="entry name" value="Transpos_IS110"/>
</dbReference>
<dbReference type="RefSeq" id="WP_114413811.1">
    <property type="nucleotide sequence ID" value="NZ_QPJQ01000082.1"/>
</dbReference>
<dbReference type="EMBL" id="QPJQ01000082">
    <property type="protein sequence ID" value="RCW90099.1"/>
    <property type="molecule type" value="Genomic_DNA"/>
</dbReference>
<dbReference type="GO" id="GO:0004803">
    <property type="term" value="F:transposase activity"/>
    <property type="evidence" value="ECO:0007669"/>
    <property type="project" value="InterPro"/>
</dbReference>
<evidence type="ECO:0000259" key="2">
    <source>
        <dbReference type="Pfam" id="PF01548"/>
    </source>
</evidence>
<dbReference type="InterPro" id="IPR003346">
    <property type="entry name" value="Transposase_20"/>
</dbReference>
<dbReference type="GO" id="GO:0003677">
    <property type="term" value="F:DNA binding"/>
    <property type="evidence" value="ECO:0007669"/>
    <property type="project" value="InterPro"/>
</dbReference>
<evidence type="ECO:0000313" key="5">
    <source>
        <dbReference type="Proteomes" id="UP000253506"/>
    </source>
</evidence>
<feature type="domain" description="Transposase IS110-like N-terminal" evidence="2">
    <location>
        <begin position="5"/>
        <end position="158"/>
    </location>
</feature>
<feature type="coiled-coil region" evidence="1">
    <location>
        <begin position="132"/>
        <end position="203"/>
    </location>
</feature>
<reference evidence="4 5" key="1">
    <citation type="submission" date="2018-07" db="EMBL/GenBank/DDBJ databases">
        <title>Genomic Encyclopedia of Type Strains, Phase III (KMG-III): the genomes of soil and plant-associated and newly described type strains.</title>
        <authorList>
            <person name="Whitman W."/>
        </authorList>
    </citation>
    <scope>NUCLEOTIDE SEQUENCE [LARGE SCALE GENOMIC DNA]</scope>
    <source>
        <strain evidence="4 5">CECT 7731</strain>
    </source>
</reference>
<dbReference type="Pfam" id="PF01548">
    <property type="entry name" value="DEDD_Tnp_IS110"/>
    <property type="match status" value="1"/>
</dbReference>
<feature type="domain" description="Transposase IS116/IS110/IS902 C-terminal" evidence="3">
    <location>
        <begin position="205"/>
        <end position="286"/>
    </location>
</feature>
<dbReference type="InterPro" id="IPR002525">
    <property type="entry name" value="Transp_IS110-like_N"/>
</dbReference>
<gene>
    <name evidence="4" type="ORF">DFP77_1821</name>
</gene>
<protein>
    <submittedName>
        <fullName evidence="4">Transposase</fullName>
    </submittedName>
</protein>
<dbReference type="PANTHER" id="PTHR33055">
    <property type="entry name" value="TRANSPOSASE FOR INSERTION SEQUENCE ELEMENT IS1111A"/>
    <property type="match status" value="1"/>
</dbReference>
<dbReference type="NCBIfam" id="NF033542">
    <property type="entry name" value="transpos_IS110"/>
    <property type="match status" value="1"/>
</dbReference>
<dbReference type="GO" id="GO:0006313">
    <property type="term" value="P:DNA transposition"/>
    <property type="evidence" value="ECO:0007669"/>
    <property type="project" value="InterPro"/>
</dbReference>
<dbReference type="AlphaFoldDB" id="A0A368ZBA1"/>
<dbReference type="Pfam" id="PF02371">
    <property type="entry name" value="Transposase_20"/>
    <property type="match status" value="1"/>
</dbReference>
<organism evidence="4 5">
    <name type="scientific">Marinomonas foliarum</name>
    <dbReference type="NCBI Taxonomy" id="491950"/>
    <lineage>
        <taxon>Bacteria</taxon>
        <taxon>Pseudomonadati</taxon>
        <taxon>Pseudomonadota</taxon>
        <taxon>Gammaproteobacteria</taxon>
        <taxon>Oceanospirillales</taxon>
        <taxon>Oceanospirillaceae</taxon>
        <taxon>Marinomonas</taxon>
    </lineage>
</organism>